<dbReference type="Proteomes" id="UP000223606">
    <property type="component" value="Chromosome 1"/>
</dbReference>
<dbReference type="SMART" id="SM00862">
    <property type="entry name" value="Trans_reg_C"/>
    <property type="match status" value="1"/>
</dbReference>
<dbReference type="RefSeq" id="WP_099554043.1">
    <property type="nucleotide sequence ID" value="NZ_LT960614.1"/>
</dbReference>
<dbReference type="GO" id="GO:0006355">
    <property type="term" value="P:regulation of DNA-templated transcription"/>
    <property type="evidence" value="ECO:0007669"/>
    <property type="project" value="InterPro"/>
</dbReference>
<proteinExistence type="predicted"/>
<evidence type="ECO:0000313" key="6">
    <source>
        <dbReference type="Proteomes" id="UP000223606"/>
    </source>
</evidence>
<dbReference type="SUPFAM" id="SSF52540">
    <property type="entry name" value="P-loop containing nucleoside triphosphate hydrolases"/>
    <property type="match status" value="1"/>
</dbReference>
<keyword evidence="6" id="KW-1185">Reference proteome</keyword>
<dbReference type="Gene3D" id="3.40.50.300">
    <property type="entry name" value="P-loop containing nucleotide triphosphate hydrolases"/>
    <property type="match status" value="1"/>
</dbReference>
<dbReference type="InterPro" id="IPR002182">
    <property type="entry name" value="NB-ARC"/>
</dbReference>
<keyword evidence="1 2" id="KW-0238">DNA-binding</keyword>
<reference evidence="6" key="1">
    <citation type="submission" date="2017-09" db="EMBL/GenBank/DDBJ databases">
        <title>Genome sequence of Nannocystis excedens DSM 71.</title>
        <authorList>
            <person name="Blom J."/>
        </authorList>
    </citation>
    <scope>NUCLEOTIDE SEQUENCE [LARGE SCALE GENOMIC DNA]</scope>
    <source>
        <strain evidence="6">type strain: E19</strain>
    </source>
</reference>
<dbReference type="InterPro" id="IPR036388">
    <property type="entry name" value="WH-like_DNA-bd_sf"/>
</dbReference>
<gene>
    <name evidence="5" type="primary">afsR_1</name>
    <name evidence="5" type="ORF">HDIA_0498</name>
</gene>
<dbReference type="PANTHER" id="PTHR47691">
    <property type="entry name" value="REGULATOR-RELATED"/>
    <property type="match status" value="1"/>
</dbReference>
<dbReference type="Gene3D" id="1.25.40.10">
    <property type="entry name" value="Tetratricopeptide repeat domain"/>
    <property type="match status" value="2"/>
</dbReference>
<dbReference type="InterPro" id="IPR016032">
    <property type="entry name" value="Sig_transdc_resp-reg_C-effctor"/>
</dbReference>
<dbReference type="Pfam" id="PF25872">
    <property type="entry name" value="HTH_77"/>
    <property type="match status" value="1"/>
</dbReference>
<dbReference type="GO" id="GO:0003677">
    <property type="term" value="F:DNA binding"/>
    <property type="evidence" value="ECO:0007669"/>
    <property type="project" value="UniProtKB-UniRule"/>
</dbReference>
<dbReference type="EMBL" id="LT960614">
    <property type="protein sequence ID" value="SON54039.1"/>
    <property type="molecule type" value="Genomic_DNA"/>
</dbReference>
<organism evidence="5 6">
    <name type="scientific">Hartmannibacter diazotrophicus</name>
    <dbReference type="NCBI Taxonomy" id="1482074"/>
    <lineage>
        <taxon>Bacteria</taxon>
        <taxon>Pseudomonadati</taxon>
        <taxon>Pseudomonadota</taxon>
        <taxon>Alphaproteobacteria</taxon>
        <taxon>Hyphomicrobiales</taxon>
        <taxon>Pleomorphomonadaceae</taxon>
        <taxon>Hartmannibacter</taxon>
    </lineage>
</organism>
<feature type="domain" description="OmpR/PhoB-type" evidence="4">
    <location>
        <begin position="5"/>
        <end position="103"/>
    </location>
</feature>
<evidence type="ECO:0000256" key="3">
    <source>
        <dbReference type="SAM" id="MobiDB-lite"/>
    </source>
</evidence>
<dbReference type="PROSITE" id="PS51755">
    <property type="entry name" value="OMPR_PHOB"/>
    <property type="match status" value="1"/>
</dbReference>
<dbReference type="KEGG" id="hdi:HDIA_0498"/>
<dbReference type="AlphaFoldDB" id="A0A2C9D1H8"/>
<dbReference type="InterPro" id="IPR001867">
    <property type="entry name" value="OmpR/PhoB-type_DNA-bd"/>
</dbReference>
<dbReference type="SUPFAM" id="SSF48452">
    <property type="entry name" value="TPR-like"/>
    <property type="match status" value="1"/>
</dbReference>
<dbReference type="Pfam" id="PF00931">
    <property type="entry name" value="NB-ARC"/>
    <property type="match status" value="1"/>
</dbReference>
<dbReference type="InterPro" id="IPR027417">
    <property type="entry name" value="P-loop_NTPase"/>
</dbReference>
<evidence type="ECO:0000259" key="4">
    <source>
        <dbReference type="PROSITE" id="PS51755"/>
    </source>
</evidence>
<dbReference type="CDD" id="cd00383">
    <property type="entry name" value="trans_reg_C"/>
    <property type="match status" value="1"/>
</dbReference>
<protein>
    <submittedName>
        <fullName evidence="5">Regulatory protein AfsR</fullName>
    </submittedName>
</protein>
<name>A0A2C9D1H8_9HYPH</name>
<dbReference type="InterPro" id="IPR011990">
    <property type="entry name" value="TPR-like_helical_dom_sf"/>
</dbReference>
<dbReference type="PANTHER" id="PTHR47691:SF3">
    <property type="entry name" value="HTH-TYPE TRANSCRIPTIONAL REGULATOR RV0890C-RELATED"/>
    <property type="match status" value="1"/>
</dbReference>
<dbReference type="GO" id="GO:0000160">
    <property type="term" value="P:phosphorelay signal transduction system"/>
    <property type="evidence" value="ECO:0007669"/>
    <property type="project" value="InterPro"/>
</dbReference>
<evidence type="ECO:0000256" key="2">
    <source>
        <dbReference type="PROSITE-ProRule" id="PRU01091"/>
    </source>
</evidence>
<sequence>MTDDQETYSFGPYRLFPIKRLLLRHGEEVKLGGRSFDLLHALISQSGQVVTQRDLIERAWPNMYVEEANLRVHIAKLRSTLEDGDGEERYIETIPRRGYCFVGNVQRNAGQVPQRTSSETAARPRSHNRLPSPLGRMIGRQETVQELSRLLAETRFVSIVGAGGIGKTTVAVSTAHSLRSEFRDGVEFIDLSGISKDELVETAITSAIKLPQNSESTSQDLLQALAKLQVLLLIDNCEHLLEAVSALAEQIHANAPDVTILTTTREALRAEGEQVYWLPVLESPPDEFITASDIHNWSAVQLFMERAAASGYRKKLSDDEAITVARICRHLDGIALAIELAASRVPSYGIDGIAELLDDHLKLLWPGRRQAPARHQTLHAVLEWSFNLLTEDERRLLTTLSVFVGNFTLADAHKIVAGDVQDANAIALTLEALADKSLLWTSIVGREVNYRLLDMARSYAKAALNASGDADEIARRHSLFVLGKLRNTATAELATPNLLGNLRAAFEWCSNAEDEGQLTADLVANSVRLLLSLSLLRECEQWCTRALEGMPQEFVDTEIELALWEGVAGARMFTSGNDPEVRRAIDRSLTIARSLGNKEHEMRLLAGLHIFLSRRADFRSMLSMSGRTISVAKEIGTDDALIAADWMSGTTYHLCGNQLLARQHFNLALERSARSGTRHIDTLGYDERGRGMIAFIRTLWILGEFELSARTAVMAIEEARALSQPVALCIAFIYTTTAAIWGDEIASIEERVAELHELAAKNSLEPYRAVAIGLRGCVSVRRGQFKDGIEDLRASLAILERENHRVIFTDLQRQLAEAIALEGGNHAEATALLDSAFAMADANGEEYLLPELFRTRGILLSTGAQSDPVAAEAAMREGIEIARRHSCTGWELRGTVSLALFLLQQSRPKEAEASLIEVLAKIEESDRHSLPSAARSLLEEARARL</sequence>
<feature type="region of interest" description="Disordered" evidence="3">
    <location>
        <begin position="110"/>
        <end position="135"/>
    </location>
</feature>
<dbReference type="GO" id="GO:0043531">
    <property type="term" value="F:ADP binding"/>
    <property type="evidence" value="ECO:0007669"/>
    <property type="project" value="InterPro"/>
</dbReference>
<dbReference type="Pfam" id="PF00486">
    <property type="entry name" value="Trans_reg_C"/>
    <property type="match status" value="1"/>
</dbReference>
<evidence type="ECO:0000313" key="5">
    <source>
        <dbReference type="EMBL" id="SON54039.1"/>
    </source>
</evidence>
<evidence type="ECO:0000256" key="1">
    <source>
        <dbReference type="ARBA" id="ARBA00023125"/>
    </source>
</evidence>
<dbReference type="OrthoDB" id="4473689at2"/>
<accession>A0A2C9D1H8</accession>
<feature type="DNA-binding region" description="OmpR/PhoB-type" evidence="2">
    <location>
        <begin position="5"/>
        <end position="103"/>
    </location>
</feature>
<dbReference type="Gene3D" id="1.10.10.10">
    <property type="entry name" value="Winged helix-like DNA-binding domain superfamily/Winged helix DNA-binding domain"/>
    <property type="match status" value="1"/>
</dbReference>
<dbReference type="InterPro" id="IPR058852">
    <property type="entry name" value="HTH_77"/>
</dbReference>
<dbReference type="SUPFAM" id="SSF46894">
    <property type="entry name" value="C-terminal effector domain of the bipartite response regulators"/>
    <property type="match status" value="1"/>
</dbReference>
<feature type="compositionally biased region" description="Polar residues" evidence="3">
    <location>
        <begin position="110"/>
        <end position="120"/>
    </location>
</feature>